<dbReference type="Pfam" id="PF14528">
    <property type="entry name" value="LAGLIDADG_3"/>
    <property type="match status" value="1"/>
</dbReference>
<accession>A0A0F9VYM6</accession>
<feature type="domain" description="DOD-type homing endonuclease" evidence="1">
    <location>
        <begin position="245"/>
        <end position="380"/>
    </location>
</feature>
<dbReference type="PRINTS" id="PR00379">
    <property type="entry name" value="INTEIN"/>
</dbReference>
<dbReference type="InterPro" id="IPR004042">
    <property type="entry name" value="Intein_endonuc_central"/>
</dbReference>
<dbReference type="InterPro" id="IPR006142">
    <property type="entry name" value="INTEIN"/>
</dbReference>
<organism evidence="2">
    <name type="scientific">marine sediment metagenome</name>
    <dbReference type="NCBI Taxonomy" id="412755"/>
    <lineage>
        <taxon>unclassified sequences</taxon>
        <taxon>metagenomes</taxon>
        <taxon>ecological metagenomes</taxon>
    </lineage>
</organism>
<dbReference type="InterPro" id="IPR004860">
    <property type="entry name" value="LAGLIDADG_dom"/>
</dbReference>
<reference evidence="2" key="1">
    <citation type="journal article" date="2015" name="Nature">
        <title>Complex archaea that bridge the gap between prokaryotes and eukaryotes.</title>
        <authorList>
            <person name="Spang A."/>
            <person name="Saw J.H."/>
            <person name="Jorgensen S.L."/>
            <person name="Zaremba-Niedzwiedzka K."/>
            <person name="Martijn J."/>
            <person name="Lind A.E."/>
            <person name="van Eijk R."/>
            <person name="Schleper C."/>
            <person name="Guy L."/>
            <person name="Ettema T.J."/>
        </authorList>
    </citation>
    <scope>NUCLEOTIDE SEQUENCE</scope>
</reference>
<dbReference type="InterPro" id="IPR027434">
    <property type="entry name" value="Homing_endonucl"/>
</dbReference>
<dbReference type="EMBL" id="LAZR01000396">
    <property type="protein sequence ID" value="KKN70813.1"/>
    <property type="molecule type" value="Genomic_DNA"/>
</dbReference>
<evidence type="ECO:0000313" key="2">
    <source>
        <dbReference type="EMBL" id="KKN70813.1"/>
    </source>
</evidence>
<sequence length="600" mass="68391">MQCQHIMTRQISRSDAFRTIPQRKIQEALLKTLRDCDTCGQNEATLNNACNNCILINTALSRFADSNIPIGYWHLKMEDFKGNKVLLDKYNELTENLNKTYYEGTCICFAGPHGTGKQLSLETELPTPTGFIKLENLKEGDRLFDEQGNVCNVVELHPINLSPESYEIEFDDGTTIKACAEHRWLTWDRDARAEKKAKNEPIIRTTKEILDTLRVGGSQQIANHSIPCTQPLNYPPQNLPIDPYVLGIWLGDGTLIDGTIECADDDILDEIKKAGYSVNLINSSLRNKSKSNKYRVGDLILSKQKRRIGLLKYQLKELEVLNNKHIPNRYLYSSFKQRLALLQGLMDSDGSCRENGLLEFCSVKLDLADQVNQLIHSFGIKSNIRKSASFLNGVRHKDRYRICFTTRIPVFRLKRKLCRLRLEKQQLCRTTHRYIINIKPIDPQPMRCITVDSSSHLFLVTRSFIPTHNTMTTSNILKKASTRGYQCLHVTLGDIVSNAVSNTAYDKFTARRELMMVDFLVIDEFDSRHMTEGAGADLFGRQMEDIFRRRSENKLPLFMCTNSPNVIESFTGPIRQSIDSLMGFATIVPVLGKDFRKGGM</sequence>
<protein>
    <recommendedName>
        <fullName evidence="1">DOD-type homing endonuclease domain-containing protein</fullName>
    </recommendedName>
</protein>
<dbReference type="GO" id="GO:0004519">
    <property type="term" value="F:endonuclease activity"/>
    <property type="evidence" value="ECO:0007669"/>
    <property type="project" value="InterPro"/>
</dbReference>
<dbReference type="InterPro" id="IPR027417">
    <property type="entry name" value="P-loop_NTPase"/>
</dbReference>
<dbReference type="PROSITE" id="PS50819">
    <property type="entry name" value="INTEIN_ENDONUCLEASE"/>
    <property type="match status" value="1"/>
</dbReference>
<dbReference type="GO" id="GO:0016539">
    <property type="term" value="P:intein-mediated protein splicing"/>
    <property type="evidence" value="ECO:0007669"/>
    <property type="project" value="InterPro"/>
</dbReference>
<dbReference type="Gene3D" id="3.40.50.300">
    <property type="entry name" value="P-loop containing nucleotide triphosphate hydrolases"/>
    <property type="match status" value="1"/>
</dbReference>
<gene>
    <name evidence="2" type="ORF">LCGC14_0427050</name>
</gene>
<dbReference type="SUPFAM" id="SSF55608">
    <property type="entry name" value="Homing endonucleases"/>
    <property type="match status" value="1"/>
</dbReference>
<proteinExistence type="predicted"/>
<dbReference type="Gene3D" id="3.10.28.10">
    <property type="entry name" value="Homing endonucleases"/>
    <property type="match status" value="1"/>
</dbReference>
<dbReference type="AlphaFoldDB" id="A0A0F9VYM6"/>
<evidence type="ECO:0000259" key="1">
    <source>
        <dbReference type="PROSITE" id="PS50819"/>
    </source>
</evidence>
<dbReference type="SUPFAM" id="SSF51294">
    <property type="entry name" value="Hedgehog/intein (Hint) domain"/>
    <property type="match status" value="1"/>
</dbReference>
<dbReference type="InterPro" id="IPR036844">
    <property type="entry name" value="Hint_dom_sf"/>
</dbReference>
<name>A0A0F9VYM6_9ZZZZ</name>
<comment type="caution">
    <text evidence="2">The sequence shown here is derived from an EMBL/GenBank/DDBJ whole genome shotgun (WGS) entry which is preliminary data.</text>
</comment>